<gene>
    <name evidence="4" type="ORF">H257_05041</name>
</gene>
<evidence type="ECO:0000256" key="2">
    <source>
        <dbReference type="SAM" id="MobiDB-lite"/>
    </source>
</evidence>
<dbReference type="GeneID" id="20807037"/>
<dbReference type="InterPro" id="IPR006145">
    <property type="entry name" value="PsdUridine_synth_RsuA/RluA"/>
</dbReference>
<dbReference type="InterPro" id="IPR020103">
    <property type="entry name" value="PsdUridine_synth_cat_dom_sf"/>
</dbReference>
<feature type="region of interest" description="Disordered" evidence="2">
    <location>
        <begin position="320"/>
        <end position="342"/>
    </location>
</feature>
<dbReference type="GO" id="GO:0009982">
    <property type="term" value="F:pseudouridine synthase activity"/>
    <property type="evidence" value="ECO:0007669"/>
    <property type="project" value="InterPro"/>
</dbReference>
<name>W4GTP0_APHAT</name>
<dbReference type="InterPro" id="IPR036910">
    <property type="entry name" value="HMG_box_dom_sf"/>
</dbReference>
<dbReference type="Gene3D" id="3.30.2350.10">
    <property type="entry name" value="Pseudouridine synthase"/>
    <property type="match status" value="2"/>
</dbReference>
<feature type="region of interest" description="Disordered" evidence="2">
    <location>
        <begin position="22"/>
        <end position="85"/>
    </location>
</feature>
<comment type="similarity">
    <text evidence="1">Belongs to the pseudouridine synthase RluA family.</text>
</comment>
<dbReference type="CDD" id="cd02869">
    <property type="entry name" value="PseudoU_synth_RluA_like"/>
    <property type="match status" value="1"/>
</dbReference>
<feature type="domain" description="Pseudouridine synthase RsuA/RluA-like" evidence="3">
    <location>
        <begin position="104"/>
        <end position="187"/>
    </location>
</feature>
<dbReference type="GO" id="GO:0000455">
    <property type="term" value="P:enzyme-directed rRNA pseudouridine synthesis"/>
    <property type="evidence" value="ECO:0007669"/>
    <property type="project" value="TreeGrafter"/>
</dbReference>
<dbReference type="GO" id="GO:0003723">
    <property type="term" value="F:RNA binding"/>
    <property type="evidence" value="ECO:0007669"/>
    <property type="project" value="InterPro"/>
</dbReference>
<reference evidence="4" key="1">
    <citation type="submission" date="2013-12" db="EMBL/GenBank/DDBJ databases">
        <title>The Genome Sequence of Aphanomyces astaci APO3.</title>
        <authorList>
            <consortium name="The Broad Institute Genomics Platform"/>
            <person name="Russ C."/>
            <person name="Tyler B."/>
            <person name="van West P."/>
            <person name="Dieguez-Uribeondo J."/>
            <person name="Young S.K."/>
            <person name="Zeng Q."/>
            <person name="Gargeya S."/>
            <person name="Fitzgerald M."/>
            <person name="Abouelleil A."/>
            <person name="Alvarado L."/>
            <person name="Chapman S.B."/>
            <person name="Gainer-Dewar J."/>
            <person name="Goldberg J."/>
            <person name="Griggs A."/>
            <person name="Gujja S."/>
            <person name="Hansen M."/>
            <person name="Howarth C."/>
            <person name="Imamovic A."/>
            <person name="Ireland A."/>
            <person name="Larimer J."/>
            <person name="McCowan C."/>
            <person name="Murphy C."/>
            <person name="Pearson M."/>
            <person name="Poon T.W."/>
            <person name="Priest M."/>
            <person name="Roberts A."/>
            <person name="Saif S."/>
            <person name="Shea T."/>
            <person name="Sykes S."/>
            <person name="Wortman J."/>
            <person name="Nusbaum C."/>
            <person name="Birren B."/>
        </authorList>
    </citation>
    <scope>NUCLEOTIDE SEQUENCE [LARGE SCALE GENOMIC DNA]</scope>
    <source>
        <strain evidence="4">APO3</strain>
    </source>
</reference>
<dbReference type="EMBL" id="KI913122">
    <property type="protein sequence ID" value="ETV82389.1"/>
    <property type="molecule type" value="Genomic_DNA"/>
</dbReference>
<dbReference type="SUPFAM" id="SSF47095">
    <property type="entry name" value="HMG-box"/>
    <property type="match status" value="1"/>
</dbReference>
<dbReference type="STRING" id="112090.W4GTP0"/>
<dbReference type="OrthoDB" id="428658at2759"/>
<protein>
    <recommendedName>
        <fullName evidence="3">Pseudouridine synthase RsuA/RluA-like domain-containing protein</fullName>
    </recommendedName>
</protein>
<dbReference type="AlphaFoldDB" id="W4GTP0"/>
<dbReference type="PANTHER" id="PTHR21600:SF87">
    <property type="entry name" value="RNA PSEUDOURIDYLATE SYNTHASE DOMAIN-CONTAINING PROTEIN 1"/>
    <property type="match status" value="1"/>
</dbReference>
<dbReference type="RefSeq" id="XP_009828058.1">
    <property type="nucleotide sequence ID" value="XM_009829756.1"/>
</dbReference>
<feature type="compositionally biased region" description="Polar residues" evidence="2">
    <location>
        <begin position="50"/>
        <end position="60"/>
    </location>
</feature>
<evidence type="ECO:0000259" key="3">
    <source>
        <dbReference type="Pfam" id="PF00849"/>
    </source>
</evidence>
<evidence type="ECO:0000256" key="1">
    <source>
        <dbReference type="ARBA" id="ARBA00010876"/>
    </source>
</evidence>
<feature type="compositionally biased region" description="Polar residues" evidence="2">
    <location>
        <begin position="321"/>
        <end position="334"/>
    </location>
</feature>
<organism evidence="4">
    <name type="scientific">Aphanomyces astaci</name>
    <name type="common">Crayfish plague agent</name>
    <dbReference type="NCBI Taxonomy" id="112090"/>
    <lineage>
        <taxon>Eukaryota</taxon>
        <taxon>Sar</taxon>
        <taxon>Stramenopiles</taxon>
        <taxon>Oomycota</taxon>
        <taxon>Saprolegniomycetes</taxon>
        <taxon>Saprolegniales</taxon>
        <taxon>Verrucalvaceae</taxon>
        <taxon>Aphanomyces</taxon>
    </lineage>
</organism>
<feature type="compositionally biased region" description="Polar residues" evidence="2">
    <location>
        <begin position="33"/>
        <end position="43"/>
    </location>
</feature>
<sequence length="505" mass="55994">MLRLRVTKAALEKIITMPRRRTSSLPIHGTSAVPCQQPASVPSSADHPLPQQQHSKSTPLVSAAWKPPRKEEGQLDNDAIDDPRGGPLKLDDLQLNVLAKSDAFLVLNKNPDVRLDGDFNVTIEKAMHRDYPEIAKFRWIHQLDFATSGVMCVGLTKESTAAASGLFAKKCAEKEYLALVHGTMPFTPPRGHKCCTLSRVPDFIHDKDHPKVILQHQHKFTKQFKGPRTGPSLFAMDQGVLRRKLAAAGTATTIADATFLGKKWNDLCDNVQKTYFDRAAADKLRFDAQVKAMEAETLPVHVRYDLPLLQPHAFAAGPIGTSASSRPRSMSDLSCPSKRSRLNNMASTSEPMGYIFDDSISPSTTNSFQMEISPNGKISTTVAFVLGHGVVEGHPVTKVLLRPLSGRRHQLRLHLSHHGYPIVGDVTYGSDDDLAPRMMLHAWKLNLRFPPDQQHMYGSTYFQSPDPFESMVKTPMLSTVQWTVQPPPVLRHHHAATSSKKKKAL</sequence>
<accession>W4GTP0</accession>
<evidence type="ECO:0000313" key="4">
    <source>
        <dbReference type="EMBL" id="ETV82389.1"/>
    </source>
</evidence>
<dbReference type="VEuPathDB" id="FungiDB:H257_05041"/>
<dbReference type="SUPFAM" id="SSF55120">
    <property type="entry name" value="Pseudouridine synthase"/>
    <property type="match status" value="2"/>
</dbReference>
<dbReference type="PANTHER" id="PTHR21600">
    <property type="entry name" value="MITOCHONDRIAL RNA PSEUDOURIDINE SYNTHASE"/>
    <property type="match status" value="1"/>
</dbReference>
<dbReference type="InterPro" id="IPR050188">
    <property type="entry name" value="RluA_PseudoU_synthase"/>
</dbReference>
<proteinExistence type="inferred from homology"/>
<dbReference type="Pfam" id="PF00849">
    <property type="entry name" value="PseudoU_synth_2"/>
    <property type="match status" value="1"/>
</dbReference>